<keyword evidence="8" id="KW-1185">Reference proteome</keyword>
<dbReference type="Pfam" id="PF02653">
    <property type="entry name" value="BPD_transp_2"/>
    <property type="match status" value="1"/>
</dbReference>
<sequence length="316" mass="33380">MTRTNIALLVLITCVAALPLFGDAYALRLGTMACMYAIFALSWNIVGGFAGYPSFATAAFFGLGAYTTGILMNKGVPLTLSLLGSLVLCLLLAAALGAVLLRLRGHYFAIASLSLVEVFRELVNNATDLTGGGMGLNIPLVSGSSVLSDATFFFYAMWGLLLITALVVIAVSMSKLGFGLNCIRQNETASNMVGLNSTLYKAIAFGLSACFVGAAGGLYAAWVHYIDPSDVFDILYSVKPIVMALMGGLGSPLGVVCGAFVYLGLEEVVWRNYIQIHSGVLGVLIILLLLFLPHGLVSLHAGKIWRGLTGRKAKHV</sequence>
<protein>
    <submittedName>
        <fullName evidence="7">ABC transporter permease</fullName>
    </submittedName>
</protein>
<dbReference type="PANTHER" id="PTHR30482">
    <property type="entry name" value="HIGH-AFFINITY BRANCHED-CHAIN AMINO ACID TRANSPORT SYSTEM PERMEASE"/>
    <property type="match status" value="1"/>
</dbReference>
<dbReference type="PANTHER" id="PTHR30482:SF10">
    <property type="entry name" value="HIGH-AFFINITY BRANCHED-CHAIN AMINO ACID TRANSPORT PROTEIN BRAE"/>
    <property type="match status" value="1"/>
</dbReference>
<dbReference type="InterPro" id="IPR001851">
    <property type="entry name" value="ABC_transp_permease"/>
</dbReference>
<accession>A0A163YSC1</accession>
<proteinExistence type="predicted"/>
<keyword evidence="3 6" id="KW-0812">Transmembrane</keyword>
<evidence type="ECO:0000256" key="3">
    <source>
        <dbReference type="ARBA" id="ARBA00022692"/>
    </source>
</evidence>
<dbReference type="STRING" id="943830.A4A58_10825"/>
<comment type="caution">
    <text evidence="7">The sequence shown here is derived from an EMBL/GenBank/DDBJ whole genome shotgun (WGS) entry which is preliminary data.</text>
</comment>
<comment type="subcellular location">
    <subcellularLocation>
        <location evidence="1">Cell membrane</location>
        <topology evidence="1">Multi-pass membrane protein</topology>
    </subcellularLocation>
</comment>
<evidence type="ECO:0000256" key="2">
    <source>
        <dbReference type="ARBA" id="ARBA00022475"/>
    </source>
</evidence>
<evidence type="ECO:0000313" key="8">
    <source>
        <dbReference type="Proteomes" id="UP000076574"/>
    </source>
</evidence>
<feature type="transmembrane region" description="Helical" evidence="6">
    <location>
        <begin position="241"/>
        <end position="264"/>
    </location>
</feature>
<feature type="transmembrane region" description="Helical" evidence="6">
    <location>
        <begin position="276"/>
        <end position="296"/>
    </location>
</feature>
<keyword evidence="4 6" id="KW-1133">Transmembrane helix</keyword>
<dbReference type="CDD" id="cd06581">
    <property type="entry name" value="TM_PBP1_LivM_like"/>
    <property type="match status" value="1"/>
</dbReference>
<evidence type="ECO:0000256" key="1">
    <source>
        <dbReference type="ARBA" id="ARBA00004651"/>
    </source>
</evidence>
<dbReference type="RefSeq" id="WP_068735302.1">
    <property type="nucleotide sequence ID" value="NZ_LVYV01000023.1"/>
</dbReference>
<evidence type="ECO:0000313" key="7">
    <source>
        <dbReference type="EMBL" id="KZD22504.1"/>
    </source>
</evidence>
<evidence type="ECO:0000256" key="6">
    <source>
        <dbReference type="SAM" id="Phobius"/>
    </source>
</evidence>
<dbReference type="OrthoDB" id="9804361at2"/>
<evidence type="ECO:0000256" key="5">
    <source>
        <dbReference type="ARBA" id="ARBA00023136"/>
    </source>
</evidence>
<dbReference type="Proteomes" id="UP000076574">
    <property type="component" value="Unassembled WGS sequence"/>
</dbReference>
<dbReference type="InterPro" id="IPR043428">
    <property type="entry name" value="LivM-like"/>
</dbReference>
<keyword evidence="5 6" id="KW-0472">Membrane</keyword>
<feature type="transmembrane region" description="Helical" evidence="6">
    <location>
        <begin position="152"/>
        <end position="178"/>
    </location>
</feature>
<name>A0A163YSC1_9BRAD</name>
<keyword evidence="2" id="KW-1003">Cell membrane</keyword>
<organism evidence="7 8">
    <name type="scientific">Tardiphaga robiniae</name>
    <dbReference type="NCBI Taxonomy" id="943830"/>
    <lineage>
        <taxon>Bacteria</taxon>
        <taxon>Pseudomonadati</taxon>
        <taxon>Pseudomonadota</taxon>
        <taxon>Alphaproteobacteria</taxon>
        <taxon>Hyphomicrobiales</taxon>
        <taxon>Nitrobacteraceae</taxon>
        <taxon>Tardiphaga</taxon>
    </lineage>
</organism>
<dbReference type="GO" id="GO:0015658">
    <property type="term" value="F:branched-chain amino acid transmembrane transporter activity"/>
    <property type="evidence" value="ECO:0007669"/>
    <property type="project" value="InterPro"/>
</dbReference>
<dbReference type="GO" id="GO:0005886">
    <property type="term" value="C:plasma membrane"/>
    <property type="evidence" value="ECO:0007669"/>
    <property type="project" value="UniProtKB-SubCell"/>
</dbReference>
<feature type="transmembrane region" description="Helical" evidence="6">
    <location>
        <begin position="78"/>
        <end position="101"/>
    </location>
</feature>
<feature type="transmembrane region" description="Helical" evidence="6">
    <location>
        <begin position="199"/>
        <end position="221"/>
    </location>
</feature>
<dbReference type="EMBL" id="LVYV01000023">
    <property type="protein sequence ID" value="KZD22504.1"/>
    <property type="molecule type" value="Genomic_DNA"/>
</dbReference>
<dbReference type="AlphaFoldDB" id="A0A163YSC1"/>
<evidence type="ECO:0000256" key="4">
    <source>
        <dbReference type="ARBA" id="ARBA00022989"/>
    </source>
</evidence>
<gene>
    <name evidence="7" type="ORF">A4A58_10825</name>
</gene>
<reference evidence="7 8" key="1">
    <citation type="submission" date="2016-03" db="EMBL/GenBank/DDBJ databases">
        <title>Microsymbionts genomes from the relict species Vavilovia formosa (Stev.) Fed.</title>
        <authorList>
            <person name="Kopat V."/>
            <person name="Chirak E."/>
            <person name="Kimeklis A."/>
            <person name="Andronov E."/>
        </authorList>
    </citation>
    <scope>NUCLEOTIDE SEQUENCE [LARGE SCALE GENOMIC DNA]</scope>
    <source>
        <strain evidence="7 8">Vaf07</strain>
    </source>
</reference>
<feature type="transmembrane region" description="Helical" evidence="6">
    <location>
        <begin position="36"/>
        <end position="66"/>
    </location>
</feature>